<protein>
    <submittedName>
        <fullName evidence="1">Uncharacterized protein</fullName>
    </submittedName>
</protein>
<accession>A0ACC0XB27</accession>
<organism evidence="1 2">
    <name type="scientific">Pistacia integerrima</name>
    <dbReference type="NCBI Taxonomy" id="434235"/>
    <lineage>
        <taxon>Eukaryota</taxon>
        <taxon>Viridiplantae</taxon>
        <taxon>Streptophyta</taxon>
        <taxon>Embryophyta</taxon>
        <taxon>Tracheophyta</taxon>
        <taxon>Spermatophyta</taxon>
        <taxon>Magnoliopsida</taxon>
        <taxon>eudicotyledons</taxon>
        <taxon>Gunneridae</taxon>
        <taxon>Pentapetalae</taxon>
        <taxon>rosids</taxon>
        <taxon>malvids</taxon>
        <taxon>Sapindales</taxon>
        <taxon>Anacardiaceae</taxon>
        <taxon>Pistacia</taxon>
    </lineage>
</organism>
<proteinExistence type="predicted"/>
<dbReference type="Proteomes" id="UP001163603">
    <property type="component" value="Chromosome 13"/>
</dbReference>
<dbReference type="EMBL" id="CM047748">
    <property type="protein sequence ID" value="KAJ0013811.1"/>
    <property type="molecule type" value="Genomic_DNA"/>
</dbReference>
<name>A0ACC0XB27_9ROSI</name>
<reference evidence="2" key="1">
    <citation type="journal article" date="2023" name="G3 (Bethesda)">
        <title>Genome assembly and association tests identify interacting loci associated with vigor, precocity, and sex in interspecific pistachio rootstocks.</title>
        <authorList>
            <person name="Palmer W."/>
            <person name="Jacygrad E."/>
            <person name="Sagayaradj S."/>
            <person name="Cavanaugh K."/>
            <person name="Han R."/>
            <person name="Bertier L."/>
            <person name="Beede B."/>
            <person name="Kafkas S."/>
            <person name="Golino D."/>
            <person name="Preece J."/>
            <person name="Michelmore R."/>
        </authorList>
    </citation>
    <scope>NUCLEOTIDE SEQUENCE [LARGE SCALE GENOMIC DNA]</scope>
</reference>
<keyword evidence="2" id="KW-1185">Reference proteome</keyword>
<evidence type="ECO:0000313" key="2">
    <source>
        <dbReference type="Proteomes" id="UP001163603"/>
    </source>
</evidence>
<comment type="caution">
    <text evidence="1">The sequence shown here is derived from an EMBL/GenBank/DDBJ whole genome shotgun (WGS) entry which is preliminary data.</text>
</comment>
<evidence type="ECO:0000313" key="1">
    <source>
        <dbReference type="EMBL" id="KAJ0013811.1"/>
    </source>
</evidence>
<gene>
    <name evidence="1" type="ORF">Pint_21049</name>
</gene>
<sequence>MIGRRAVELELVAVGLLLMVQCSMQLRKTHHMHESVDRVNENGGPYIGLVMAYPTEEMALQTSGLFVCNSQIPWVDLAGRRFNIGKIKNVDVIYVMTGEQTLNAGITVQILLDVFDIEGVVHYGTAGSSNDSLSLGDVSVMKYVAFTSSWKWKEFESKKGKLPELIFGAFNFPERGENLLAKVEYTPSQLYSPGKPMEEIFWLQVDSKWFNVSTQLQDLELQQCINDTYCLPNRAEIVFGLRGSTADIFLDNAAYREFLFKELNVSTVDEESAAIVMTCLSNGVPSIVFRGVSDLAGGGEKLLSSSLSSLASVNALSVAVEFIALIDKENTVHDHQKQVSFSALFRKIVKTIVDNLTL</sequence>